<sequence length="110" mass="11978">MQFRSQTRTAAMGDARGGEAVQSVAMATYRHWTPFTPHFTYVLSPCTVIRRPDNILSYPAAIRFGLGRKYGSVGTKRITHCRNSHGFADDDGTAVKTAVASFNVNPGNGN</sequence>
<dbReference type="AlphaFoldDB" id="A0A4S2KTW7"/>
<evidence type="ECO:0000313" key="2">
    <source>
        <dbReference type="Proteomes" id="UP000310200"/>
    </source>
</evidence>
<gene>
    <name evidence="1" type="ORF">DBV15_11009</name>
</gene>
<organism evidence="1 2">
    <name type="scientific">Temnothorax longispinosus</name>
    <dbReference type="NCBI Taxonomy" id="300112"/>
    <lineage>
        <taxon>Eukaryota</taxon>
        <taxon>Metazoa</taxon>
        <taxon>Ecdysozoa</taxon>
        <taxon>Arthropoda</taxon>
        <taxon>Hexapoda</taxon>
        <taxon>Insecta</taxon>
        <taxon>Pterygota</taxon>
        <taxon>Neoptera</taxon>
        <taxon>Endopterygota</taxon>
        <taxon>Hymenoptera</taxon>
        <taxon>Apocrita</taxon>
        <taxon>Aculeata</taxon>
        <taxon>Formicoidea</taxon>
        <taxon>Formicidae</taxon>
        <taxon>Myrmicinae</taxon>
        <taxon>Temnothorax</taxon>
    </lineage>
</organism>
<keyword evidence="2" id="KW-1185">Reference proteome</keyword>
<reference evidence="1 2" key="1">
    <citation type="journal article" date="2019" name="Philos. Trans. R. Soc. Lond., B, Biol. Sci.">
        <title>Ant behaviour and brain gene expression of defending hosts depend on the ecological success of the intruding social parasite.</title>
        <authorList>
            <person name="Kaur R."/>
            <person name="Stoldt M."/>
            <person name="Jongepier E."/>
            <person name="Feldmeyer B."/>
            <person name="Menzel F."/>
            <person name="Bornberg-Bauer E."/>
            <person name="Foitzik S."/>
        </authorList>
    </citation>
    <scope>NUCLEOTIDE SEQUENCE [LARGE SCALE GENOMIC DNA]</scope>
    <source>
        <tissue evidence="1">Whole body</tissue>
    </source>
</reference>
<dbReference type="EMBL" id="QBLH01001592">
    <property type="protein sequence ID" value="TGZ51569.1"/>
    <property type="molecule type" value="Genomic_DNA"/>
</dbReference>
<evidence type="ECO:0000313" key="1">
    <source>
        <dbReference type="EMBL" id="TGZ51569.1"/>
    </source>
</evidence>
<accession>A0A4S2KTW7</accession>
<dbReference type="Proteomes" id="UP000310200">
    <property type="component" value="Unassembled WGS sequence"/>
</dbReference>
<comment type="caution">
    <text evidence="1">The sequence shown here is derived from an EMBL/GenBank/DDBJ whole genome shotgun (WGS) entry which is preliminary data.</text>
</comment>
<protein>
    <submittedName>
        <fullName evidence="1">Uncharacterized protein</fullName>
    </submittedName>
</protein>
<proteinExistence type="predicted"/>
<name>A0A4S2KTW7_9HYME</name>